<proteinExistence type="predicted"/>
<feature type="chain" id="PRO_5042905809" evidence="1">
    <location>
        <begin position="20"/>
        <end position="547"/>
    </location>
</feature>
<gene>
    <name evidence="2" type="ORF">KK083_03870</name>
</gene>
<protein>
    <submittedName>
        <fullName evidence="2">T9SS type A sorting domain-containing protein</fullName>
    </submittedName>
</protein>
<keyword evidence="1" id="KW-0732">Signal</keyword>
<dbReference type="EMBL" id="JAHESF010000003">
    <property type="protein sequence ID" value="MBT1696000.1"/>
    <property type="molecule type" value="Genomic_DNA"/>
</dbReference>
<comment type="caution">
    <text evidence="2">The sequence shown here is derived from an EMBL/GenBank/DDBJ whole genome shotgun (WGS) entry which is preliminary data.</text>
</comment>
<feature type="signal peptide" evidence="1">
    <location>
        <begin position="1"/>
        <end position="19"/>
    </location>
</feature>
<name>A0AAP2DGV5_9BACT</name>
<sequence length="547" mass="59700">MSKRVLSFFMASLPLIAFGQFNEAIGTYKDQVGRSVQRAKVDPGFIAAGEDGLTVFGGTEASIVKTKPSGAPVWAMVYGGVGNESFSSLREVYAFSSLPVNGYAALGTTTTFNGSEDLYFVRTDLSGTPLYSFTFGTREGDDRGHCLQYIKDFSTGKYGYIMVGQTDSYHYYGDSTDILIVKTDEDGALIRAKVMGNAANDIARWVEQTKDGGFVITGSTRLGANSDIFVVRLDKDLNMVWQSIYRHCDVPYTEVGYGIVENPIDGSLTVTGFTNSFGLEYSQDAFLLNLKPNGAVNWMRTYGTKEIEQGISIDLSGGGSEYVVSGYAIDGGGNKDAFIFKTDMAGNPIWSNLYGASSGNGEQGAEITNDGGSGYIFTGFAESSYTINRDYYLVNLTSDGISGGCEREFTREWKSHTPCTFANFQDVDVYDIKFACTQYEKVDYQARVCSGGESLRSLAEPREGSTDALTVIPNPTSTTVQVLFNDIAIPRKGGTLIVSNRSGKIVYKTFIDSGDVRIPVETFPNDLYVVRFIGSDGKQYQKKFIKK</sequence>
<dbReference type="InterPro" id="IPR026444">
    <property type="entry name" value="Secre_tail"/>
</dbReference>
<evidence type="ECO:0000313" key="3">
    <source>
        <dbReference type="Proteomes" id="UP001319200"/>
    </source>
</evidence>
<accession>A0AAP2DGV5</accession>
<dbReference type="NCBIfam" id="TIGR04183">
    <property type="entry name" value="Por_Secre_tail"/>
    <property type="match status" value="1"/>
</dbReference>
<organism evidence="2 3">
    <name type="scientific">Chryseosolibacter histidini</name>
    <dbReference type="NCBI Taxonomy" id="2782349"/>
    <lineage>
        <taxon>Bacteria</taxon>
        <taxon>Pseudomonadati</taxon>
        <taxon>Bacteroidota</taxon>
        <taxon>Cytophagia</taxon>
        <taxon>Cytophagales</taxon>
        <taxon>Chryseotaleaceae</taxon>
        <taxon>Chryseosolibacter</taxon>
    </lineage>
</organism>
<keyword evidence="3" id="KW-1185">Reference proteome</keyword>
<dbReference type="AlphaFoldDB" id="A0AAP2DGV5"/>
<dbReference type="PANTHER" id="PTHR42754:SF1">
    <property type="entry name" value="LIPOPROTEIN"/>
    <property type="match status" value="1"/>
</dbReference>
<dbReference type="RefSeq" id="WP_254160877.1">
    <property type="nucleotide sequence ID" value="NZ_JAHESF010000003.1"/>
</dbReference>
<reference evidence="2 3" key="1">
    <citation type="submission" date="2021-05" db="EMBL/GenBank/DDBJ databases">
        <title>A Polyphasic approach of four new species of the genus Ohtaekwangia: Ohtaekwangia histidinii sp. nov., Ohtaekwangia cretensis sp. nov., Ohtaekwangia indiensis sp. nov., Ohtaekwangia reichenbachii sp. nov. from diverse environment.</title>
        <authorList>
            <person name="Octaviana S."/>
        </authorList>
    </citation>
    <scope>NUCLEOTIDE SEQUENCE [LARGE SCALE GENOMIC DNA]</scope>
    <source>
        <strain evidence="2 3">PWU4</strain>
    </source>
</reference>
<evidence type="ECO:0000313" key="2">
    <source>
        <dbReference type="EMBL" id="MBT1696000.1"/>
    </source>
</evidence>
<evidence type="ECO:0000256" key="1">
    <source>
        <dbReference type="SAM" id="SignalP"/>
    </source>
</evidence>
<dbReference type="PANTHER" id="PTHR42754">
    <property type="entry name" value="ENDOGLUCANASE"/>
    <property type="match status" value="1"/>
</dbReference>
<dbReference type="Proteomes" id="UP001319200">
    <property type="component" value="Unassembled WGS sequence"/>
</dbReference>